<feature type="transmembrane region" description="Helical" evidence="1">
    <location>
        <begin position="84"/>
        <end position="105"/>
    </location>
</feature>
<dbReference type="PRINTS" id="PR01301">
    <property type="entry name" value="RGSPROTEIN"/>
</dbReference>
<dbReference type="InParanoid" id="A0A1Y1XXS2"/>
<feature type="transmembrane region" description="Helical" evidence="1">
    <location>
        <begin position="20"/>
        <end position="40"/>
    </location>
</feature>
<comment type="caution">
    <text evidence="3">The sequence shown here is derived from an EMBL/GenBank/DDBJ whole genome shotgun (WGS) entry which is preliminary data.</text>
</comment>
<proteinExistence type="predicted"/>
<dbReference type="SUPFAM" id="SSF48097">
    <property type="entry name" value="Regulator of G-protein signaling, RGS"/>
    <property type="match status" value="1"/>
</dbReference>
<keyword evidence="4" id="KW-1185">Reference proteome</keyword>
<accession>A0A1Y1XXS2</accession>
<dbReference type="PANTHER" id="PTHR10845:SF192">
    <property type="entry name" value="DOUBLE HIT, ISOFORM B"/>
    <property type="match status" value="1"/>
</dbReference>
<keyword evidence="1" id="KW-1133">Transmembrane helix</keyword>
<dbReference type="SMART" id="SM00315">
    <property type="entry name" value="RGS"/>
    <property type="match status" value="1"/>
</dbReference>
<organism evidence="3 4">
    <name type="scientific">Basidiobolus meristosporus CBS 931.73</name>
    <dbReference type="NCBI Taxonomy" id="1314790"/>
    <lineage>
        <taxon>Eukaryota</taxon>
        <taxon>Fungi</taxon>
        <taxon>Fungi incertae sedis</taxon>
        <taxon>Zoopagomycota</taxon>
        <taxon>Entomophthoromycotina</taxon>
        <taxon>Basidiobolomycetes</taxon>
        <taxon>Basidiobolales</taxon>
        <taxon>Basidiobolaceae</taxon>
        <taxon>Basidiobolus</taxon>
    </lineage>
</organism>
<evidence type="ECO:0000313" key="3">
    <source>
        <dbReference type="EMBL" id="ORX90445.1"/>
    </source>
</evidence>
<dbReference type="PANTHER" id="PTHR10845">
    <property type="entry name" value="REGULATOR OF G PROTEIN SIGNALING"/>
    <property type="match status" value="1"/>
</dbReference>
<feature type="domain" description="RGS" evidence="2">
    <location>
        <begin position="122"/>
        <end position="250"/>
    </location>
</feature>
<reference evidence="3 4" key="1">
    <citation type="submission" date="2016-07" db="EMBL/GenBank/DDBJ databases">
        <title>Pervasive Adenine N6-methylation of Active Genes in Fungi.</title>
        <authorList>
            <consortium name="DOE Joint Genome Institute"/>
            <person name="Mondo S.J."/>
            <person name="Dannebaum R.O."/>
            <person name="Kuo R.C."/>
            <person name="Labutti K."/>
            <person name="Haridas S."/>
            <person name="Kuo A."/>
            <person name="Salamov A."/>
            <person name="Ahrendt S.R."/>
            <person name="Lipzen A."/>
            <person name="Sullivan W."/>
            <person name="Andreopoulos W.B."/>
            <person name="Clum A."/>
            <person name="Lindquist E."/>
            <person name="Daum C."/>
            <person name="Ramamoorthy G.K."/>
            <person name="Gryganskyi A."/>
            <person name="Culley D."/>
            <person name="Magnuson J.K."/>
            <person name="James T.Y."/>
            <person name="O'Malley M.A."/>
            <person name="Stajich J.E."/>
            <person name="Spatafora J.W."/>
            <person name="Visel A."/>
            <person name="Grigoriev I.V."/>
        </authorList>
    </citation>
    <scope>NUCLEOTIDE SEQUENCE [LARGE SCALE GENOMIC DNA]</scope>
    <source>
        <strain evidence="3 4">CBS 931.73</strain>
    </source>
</reference>
<sequence length="250" mass="29302">MTPAAIPGEECPLGWEFYPFMGSLAIYLFLGVPVLLYWFWGIDDVYGIRKELLAVAITSMIGFFLYLIFMFLPSLRTVEKTFAAYVWGAITLVLIHTFFVIYPIYELRKSRQVRANAKNTQVFDKVLSDPVLFEDFKAFTIKDFSVENPLFYERCRKLRESVTHIPRFSAKVSLSNKQRIELRSMYDTFINPKSEFQVNLSSATIEELTKRFDSGELALNMFSRAEWEIHLLMYQNTFPRYLKYTSLTRV</sequence>
<dbReference type="Gene3D" id="1.10.167.10">
    <property type="entry name" value="Regulator of G-protein Signalling 4, domain 2"/>
    <property type="match status" value="1"/>
</dbReference>
<dbReference type="STRING" id="1314790.A0A1Y1XXS2"/>
<dbReference type="InterPro" id="IPR036305">
    <property type="entry name" value="RGS_sf"/>
</dbReference>
<keyword evidence="1" id="KW-0812">Transmembrane</keyword>
<dbReference type="InterPro" id="IPR044926">
    <property type="entry name" value="RGS_subdomain_2"/>
</dbReference>
<feature type="transmembrane region" description="Helical" evidence="1">
    <location>
        <begin position="52"/>
        <end position="72"/>
    </location>
</feature>
<dbReference type="Proteomes" id="UP000193498">
    <property type="component" value="Unassembled WGS sequence"/>
</dbReference>
<evidence type="ECO:0000259" key="2">
    <source>
        <dbReference type="PROSITE" id="PS50132"/>
    </source>
</evidence>
<protein>
    <submittedName>
        <fullName evidence="3">Regulator of G protein signaling superfamily</fullName>
    </submittedName>
</protein>
<dbReference type="AlphaFoldDB" id="A0A1Y1XXS2"/>
<dbReference type="Pfam" id="PF00615">
    <property type="entry name" value="RGS"/>
    <property type="match status" value="1"/>
</dbReference>
<name>A0A1Y1XXS2_9FUNG</name>
<keyword evidence="1" id="KW-0472">Membrane</keyword>
<dbReference type="EMBL" id="MCFE01000380">
    <property type="protein sequence ID" value="ORX90445.1"/>
    <property type="molecule type" value="Genomic_DNA"/>
</dbReference>
<evidence type="ECO:0000313" key="4">
    <source>
        <dbReference type="Proteomes" id="UP000193498"/>
    </source>
</evidence>
<gene>
    <name evidence="3" type="ORF">K493DRAFT_356829</name>
</gene>
<dbReference type="InterPro" id="IPR016137">
    <property type="entry name" value="RGS"/>
</dbReference>
<evidence type="ECO:0000256" key="1">
    <source>
        <dbReference type="SAM" id="Phobius"/>
    </source>
</evidence>
<dbReference type="OrthoDB" id="196547at2759"/>
<dbReference type="PROSITE" id="PS50132">
    <property type="entry name" value="RGS"/>
    <property type="match status" value="1"/>
</dbReference>